<feature type="domain" description="HTH tetR-type" evidence="3">
    <location>
        <begin position="18"/>
        <end position="78"/>
    </location>
</feature>
<dbReference type="Proteomes" id="UP000544134">
    <property type="component" value="Unassembled WGS sequence"/>
</dbReference>
<keyword evidence="5" id="KW-1185">Reference proteome</keyword>
<dbReference type="EMBL" id="JABBGJ010000070">
    <property type="protein sequence ID" value="NMM04080.1"/>
    <property type="molecule type" value="Genomic_DNA"/>
</dbReference>
<evidence type="ECO:0000259" key="3">
    <source>
        <dbReference type="PROSITE" id="PS50977"/>
    </source>
</evidence>
<dbReference type="SUPFAM" id="SSF46689">
    <property type="entry name" value="Homeodomain-like"/>
    <property type="match status" value="1"/>
</dbReference>
<accession>A0A848IS82</accession>
<evidence type="ECO:0000313" key="4">
    <source>
        <dbReference type="EMBL" id="NMM04080.1"/>
    </source>
</evidence>
<feature type="DNA-binding region" description="H-T-H motif" evidence="2">
    <location>
        <begin position="41"/>
        <end position="60"/>
    </location>
</feature>
<sequence length="260" mass="28838">MRSAMVDHRSKVAEKKRLIMRAKLLDAAMRVYADHTGPGPVIDDVIREAKVSRGTFYKYFDSLEQVLVSLGQELSNQMTSDILPVYDVLTEPWQRAAVGFRVFLVRALLDRKWAGFVTRVDVWPHHTLVAQYMAADLEKGKSLGQFTFDLVDVATDFLMGASAHGIQAIREGVPDPNRYMDASVHMAMSSLGCDRRTCDRGVAFSYAYLKSWASGELAAGRPFWALNMNSKDGRLFLSHAPGFVHDGCGGKTEPSIASDS</sequence>
<dbReference type="Pfam" id="PF00440">
    <property type="entry name" value="TetR_N"/>
    <property type="match status" value="1"/>
</dbReference>
<dbReference type="Gene3D" id="1.10.357.10">
    <property type="entry name" value="Tetracycline Repressor, domain 2"/>
    <property type="match status" value="1"/>
</dbReference>
<gene>
    <name evidence="4" type="ORF">HHL24_40255</name>
</gene>
<dbReference type="PROSITE" id="PS50977">
    <property type="entry name" value="HTH_TETR_2"/>
    <property type="match status" value="1"/>
</dbReference>
<name>A0A848IS82_9BURK</name>
<dbReference type="AlphaFoldDB" id="A0A848IS82"/>
<proteinExistence type="predicted"/>
<reference evidence="4 5" key="1">
    <citation type="submission" date="2020-04" db="EMBL/GenBank/DDBJ databases">
        <title>Paraburkholderia sp. RP-4-7 isolated from soil.</title>
        <authorList>
            <person name="Dahal R.H."/>
        </authorList>
    </citation>
    <scope>NUCLEOTIDE SEQUENCE [LARGE SCALE GENOMIC DNA]</scope>
    <source>
        <strain evidence="4 5">RP-4-7</strain>
    </source>
</reference>
<evidence type="ECO:0000256" key="2">
    <source>
        <dbReference type="PROSITE-ProRule" id="PRU00335"/>
    </source>
</evidence>
<evidence type="ECO:0000313" key="5">
    <source>
        <dbReference type="Proteomes" id="UP000544134"/>
    </source>
</evidence>
<keyword evidence="1 2" id="KW-0238">DNA-binding</keyword>
<dbReference type="InterPro" id="IPR009057">
    <property type="entry name" value="Homeodomain-like_sf"/>
</dbReference>
<dbReference type="InterPro" id="IPR001647">
    <property type="entry name" value="HTH_TetR"/>
</dbReference>
<organism evidence="4 5">
    <name type="scientific">Paraburkholderia polaris</name>
    <dbReference type="NCBI Taxonomy" id="2728848"/>
    <lineage>
        <taxon>Bacteria</taxon>
        <taxon>Pseudomonadati</taxon>
        <taxon>Pseudomonadota</taxon>
        <taxon>Betaproteobacteria</taxon>
        <taxon>Burkholderiales</taxon>
        <taxon>Burkholderiaceae</taxon>
        <taxon>Paraburkholderia</taxon>
    </lineage>
</organism>
<protein>
    <submittedName>
        <fullName evidence="4">TetR/AcrR family transcriptional regulator</fullName>
    </submittedName>
</protein>
<comment type="caution">
    <text evidence="4">The sequence shown here is derived from an EMBL/GenBank/DDBJ whole genome shotgun (WGS) entry which is preliminary data.</text>
</comment>
<evidence type="ECO:0000256" key="1">
    <source>
        <dbReference type="ARBA" id="ARBA00023125"/>
    </source>
</evidence>
<dbReference type="GO" id="GO:0003677">
    <property type="term" value="F:DNA binding"/>
    <property type="evidence" value="ECO:0007669"/>
    <property type="project" value="UniProtKB-UniRule"/>
</dbReference>